<dbReference type="EMBL" id="LAZR01018608">
    <property type="protein sequence ID" value="KKL95723.1"/>
    <property type="molecule type" value="Genomic_DNA"/>
</dbReference>
<keyword evidence="1" id="KW-0812">Transmembrane</keyword>
<keyword evidence="1" id="KW-0472">Membrane</keyword>
<evidence type="ECO:0000313" key="3">
    <source>
        <dbReference type="EMBL" id="KKL95723.1"/>
    </source>
</evidence>
<feature type="transmembrane region" description="Helical" evidence="1">
    <location>
        <begin position="264"/>
        <end position="283"/>
    </location>
</feature>
<organism evidence="3">
    <name type="scientific">marine sediment metagenome</name>
    <dbReference type="NCBI Taxonomy" id="412755"/>
    <lineage>
        <taxon>unclassified sequences</taxon>
        <taxon>metagenomes</taxon>
        <taxon>ecological metagenomes</taxon>
    </lineage>
</organism>
<dbReference type="Pfam" id="PF00892">
    <property type="entry name" value="EamA"/>
    <property type="match status" value="2"/>
</dbReference>
<evidence type="ECO:0000256" key="1">
    <source>
        <dbReference type="SAM" id="Phobius"/>
    </source>
</evidence>
<proteinExistence type="predicted"/>
<feature type="transmembrane region" description="Helical" evidence="1">
    <location>
        <begin position="126"/>
        <end position="145"/>
    </location>
</feature>
<accession>A0A0F9GAG2</accession>
<feature type="transmembrane region" description="Helical" evidence="1">
    <location>
        <begin position="38"/>
        <end position="57"/>
    </location>
</feature>
<gene>
    <name evidence="3" type="ORF">LCGC14_1851730</name>
</gene>
<keyword evidence="1" id="KW-1133">Transmembrane helix</keyword>
<feature type="transmembrane region" description="Helical" evidence="1">
    <location>
        <begin position="213"/>
        <end position="232"/>
    </location>
</feature>
<protein>
    <recommendedName>
        <fullName evidence="2">EamA domain-containing protein</fullName>
    </recommendedName>
</protein>
<feature type="transmembrane region" description="Helical" evidence="1">
    <location>
        <begin position="151"/>
        <end position="169"/>
    </location>
</feature>
<dbReference type="SUPFAM" id="SSF103481">
    <property type="entry name" value="Multidrug resistance efflux transporter EmrE"/>
    <property type="match status" value="2"/>
</dbReference>
<feature type="transmembrane region" description="Helical" evidence="1">
    <location>
        <begin position="95"/>
        <end position="117"/>
    </location>
</feature>
<dbReference type="PANTHER" id="PTHR22911:SF79">
    <property type="entry name" value="MOBA-LIKE NTP TRANSFERASE DOMAIN-CONTAINING PROTEIN"/>
    <property type="match status" value="1"/>
</dbReference>
<feature type="domain" description="EamA" evidence="2">
    <location>
        <begin position="151"/>
        <end position="280"/>
    </location>
</feature>
<name>A0A0F9GAG2_9ZZZZ</name>
<dbReference type="GO" id="GO:0016020">
    <property type="term" value="C:membrane"/>
    <property type="evidence" value="ECO:0007669"/>
    <property type="project" value="InterPro"/>
</dbReference>
<dbReference type="InterPro" id="IPR037185">
    <property type="entry name" value="EmrE-like"/>
</dbReference>
<dbReference type="InterPro" id="IPR000620">
    <property type="entry name" value="EamA_dom"/>
</dbReference>
<comment type="caution">
    <text evidence="3">The sequence shown here is derived from an EMBL/GenBank/DDBJ whole genome shotgun (WGS) entry which is preliminary data.</text>
</comment>
<feature type="transmembrane region" description="Helical" evidence="1">
    <location>
        <begin position="181"/>
        <end position="201"/>
    </location>
</feature>
<feature type="transmembrane region" description="Helical" evidence="1">
    <location>
        <begin position="69"/>
        <end position="89"/>
    </location>
</feature>
<feature type="transmembrane region" description="Helical" evidence="1">
    <location>
        <begin position="12"/>
        <end position="32"/>
    </location>
</feature>
<dbReference type="PANTHER" id="PTHR22911">
    <property type="entry name" value="ACYL-MALONYL CONDENSING ENZYME-RELATED"/>
    <property type="match status" value="1"/>
</dbReference>
<dbReference type="AlphaFoldDB" id="A0A0F9GAG2"/>
<sequence length="287" mass="31950">MNRATTFNSKNFIEINLAMLLLSTSGPFGKFITLPVPLTIAVRAVLALVFLALYCKFKGISFAVHSKDRWAIVLSGLLMAGHWLAYFHALQLSNVAIGMLSLFTYPVFTSFLEPLFLKTRFQKSHLLLGFLVLLGLYFLIPDFSFGNKNTIAIAFGLLSAICYAIRNLILKTKVDRYQGSLLMTYQMIIVGVLLLPVYFVYDIRLVGEQWQGLLGVALITTVLGHSLFINCFKYFSVTTVSILSCIQPVYGILIGALFMSEVPVLTTIFGGILILTSVVVESIRSYR</sequence>
<feature type="transmembrane region" description="Helical" evidence="1">
    <location>
        <begin position="239"/>
        <end position="258"/>
    </location>
</feature>
<reference evidence="3" key="1">
    <citation type="journal article" date="2015" name="Nature">
        <title>Complex archaea that bridge the gap between prokaryotes and eukaryotes.</title>
        <authorList>
            <person name="Spang A."/>
            <person name="Saw J.H."/>
            <person name="Jorgensen S.L."/>
            <person name="Zaremba-Niedzwiedzka K."/>
            <person name="Martijn J."/>
            <person name="Lind A.E."/>
            <person name="van Eijk R."/>
            <person name="Schleper C."/>
            <person name="Guy L."/>
            <person name="Ettema T.J."/>
        </authorList>
    </citation>
    <scope>NUCLEOTIDE SEQUENCE</scope>
</reference>
<evidence type="ECO:0000259" key="2">
    <source>
        <dbReference type="Pfam" id="PF00892"/>
    </source>
</evidence>
<feature type="domain" description="EamA" evidence="2">
    <location>
        <begin position="17"/>
        <end position="139"/>
    </location>
</feature>